<feature type="region of interest" description="Disordered" evidence="1">
    <location>
        <begin position="1"/>
        <end position="24"/>
    </location>
</feature>
<evidence type="ECO:0000313" key="3">
    <source>
        <dbReference type="Proteomes" id="UP000095767"/>
    </source>
</evidence>
<keyword evidence="3" id="KW-1185">Reference proteome</keyword>
<organism evidence="2 3">
    <name type="scientific">Dichanthelium oligosanthes</name>
    <dbReference type="NCBI Taxonomy" id="888268"/>
    <lineage>
        <taxon>Eukaryota</taxon>
        <taxon>Viridiplantae</taxon>
        <taxon>Streptophyta</taxon>
        <taxon>Embryophyta</taxon>
        <taxon>Tracheophyta</taxon>
        <taxon>Spermatophyta</taxon>
        <taxon>Magnoliopsida</taxon>
        <taxon>Liliopsida</taxon>
        <taxon>Poales</taxon>
        <taxon>Poaceae</taxon>
        <taxon>PACMAD clade</taxon>
        <taxon>Panicoideae</taxon>
        <taxon>Panicodae</taxon>
        <taxon>Paniceae</taxon>
        <taxon>Dichantheliinae</taxon>
        <taxon>Dichanthelium</taxon>
    </lineage>
</organism>
<evidence type="ECO:0000256" key="1">
    <source>
        <dbReference type="SAM" id="MobiDB-lite"/>
    </source>
</evidence>
<dbReference type="Proteomes" id="UP000095767">
    <property type="component" value="Unassembled WGS sequence"/>
</dbReference>
<reference evidence="2 3" key="1">
    <citation type="submission" date="2016-09" db="EMBL/GenBank/DDBJ databases">
        <title>The draft genome of Dichanthelium oligosanthes: A C3 panicoid grass species.</title>
        <authorList>
            <person name="Studer A.J."/>
            <person name="Schnable J.C."/>
            <person name="Brutnell T.P."/>
        </authorList>
    </citation>
    <scope>NUCLEOTIDE SEQUENCE [LARGE SCALE GENOMIC DNA]</scope>
    <source>
        <strain evidence="3">cv. Kellogg 1175</strain>
        <tissue evidence="2">Leaf</tissue>
    </source>
</reference>
<protein>
    <submittedName>
        <fullName evidence="2">Uncharacterized protein</fullName>
    </submittedName>
</protein>
<dbReference type="AlphaFoldDB" id="A0A1E5UL50"/>
<comment type="caution">
    <text evidence="2">The sequence shown here is derived from an EMBL/GenBank/DDBJ whole genome shotgun (WGS) entry which is preliminary data.</text>
</comment>
<gene>
    <name evidence="2" type="ORF">BAE44_0025386</name>
</gene>
<evidence type="ECO:0000313" key="2">
    <source>
        <dbReference type="EMBL" id="OEL13596.1"/>
    </source>
</evidence>
<dbReference type="EMBL" id="LWDX02072858">
    <property type="protein sequence ID" value="OEL13596.1"/>
    <property type="molecule type" value="Genomic_DNA"/>
</dbReference>
<accession>A0A1E5UL50</accession>
<proteinExistence type="predicted"/>
<name>A0A1E5UL50_9POAL</name>
<sequence>MYALGTSATAGVGTQRWGCSSDTTAPLPAAADTAVEEAGGCVRQRPRPFRRLSHRCPLTAALSSTRPGTP</sequence>